<dbReference type="eggNOG" id="COG0511">
    <property type="taxonomic scope" value="Bacteria"/>
</dbReference>
<evidence type="ECO:0000313" key="11">
    <source>
        <dbReference type="Proteomes" id="UP000003136"/>
    </source>
</evidence>
<evidence type="ECO:0000256" key="3">
    <source>
        <dbReference type="ARBA" id="ARBA00022516"/>
    </source>
</evidence>
<dbReference type="Pfam" id="PF00364">
    <property type="entry name" value="Biotin_lipoyl"/>
    <property type="match status" value="1"/>
</dbReference>
<evidence type="ECO:0000256" key="1">
    <source>
        <dbReference type="ARBA" id="ARBA00005194"/>
    </source>
</evidence>
<dbReference type="EMBL" id="ABVQ01000035">
    <property type="protein sequence ID" value="EEC57805.1"/>
    <property type="molecule type" value="Genomic_DNA"/>
</dbReference>
<keyword evidence="5 8" id="KW-0443">Lipid metabolism</keyword>
<reference evidence="10 11" key="1">
    <citation type="submission" date="2008-11" db="EMBL/GenBank/DDBJ databases">
        <title>Draft genome sequence of Bacteroides pectinophilus (ATCC 43243).</title>
        <authorList>
            <person name="Sudarsanam P."/>
            <person name="Ley R."/>
            <person name="Guruge J."/>
            <person name="Turnbaugh P.J."/>
            <person name="Mahowald M."/>
            <person name="Liep D."/>
            <person name="Gordon J."/>
        </authorList>
    </citation>
    <scope>NUCLEOTIDE SEQUENCE [LARGE SCALE GENOMIC DNA]</scope>
    <source>
        <strain evidence="10 11">ATCC 43243</strain>
    </source>
</reference>
<evidence type="ECO:0000256" key="8">
    <source>
        <dbReference type="RuleBase" id="RU364072"/>
    </source>
</evidence>
<keyword evidence="3 8" id="KW-0444">Lipid biosynthesis</keyword>
<evidence type="ECO:0000256" key="7">
    <source>
        <dbReference type="ARBA" id="ARBA00023267"/>
    </source>
</evidence>
<evidence type="ECO:0000256" key="2">
    <source>
        <dbReference type="ARBA" id="ARBA00017562"/>
    </source>
</evidence>
<dbReference type="Proteomes" id="UP000003136">
    <property type="component" value="Unassembled WGS sequence"/>
</dbReference>
<dbReference type="InterPro" id="IPR001249">
    <property type="entry name" value="AcCoA_biotinCC"/>
</dbReference>
<evidence type="ECO:0000259" key="9">
    <source>
        <dbReference type="PROSITE" id="PS50968"/>
    </source>
</evidence>
<accession>B7AQ33</accession>
<feature type="domain" description="Lipoyl-binding" evidence="9">
    <location>
        <begin position="75"/>
        <end position="151"/>
    </location>
</feature>
<dbReference type="FunFam" id="2.40.50.100:FF:000003">
    <property type="entry name" value="Acetyl-CoA carboxylase biotin carboxyl carrier protein"/>
    <property type="match status" value="1"/>
</dbReference>
<dbReference type="SUPFAM" id="SSF51230">
    <property type="entry name" value="Single hybrid motif"/>
    <property type="match status" value="1"/>
</dbReference>
<dbReference type="PROSITE" id="PS00188">
    <property type="entry name" value="BIOTIN"/>
    <property type="match status" value="1"/>
</dbReference>
<keyword evidence="7 8" id="KW-0092">Biotin</keyword>
<proteinExistence type="predicted"/>
<dbReference type="GO" id="GO:0006633">
    <property type="term" value="P:fatty acid biosynthetic process"/>
    <property type="evidence" value="ECO:0007669"/>
    <property type="project" value="UniProtKB-UniPathway"/>
</dbReference>
<dbReference type="InterPro" id="IPR000089">
    <property type="entry name" value="Biotin_lipoyl"/>
</dbReference>
<dbReference type="GO" id="GO:0009317">
    <property type="term" value="C:acetyl-CoA carboxylase complex"/>
    <property type="evidence" value="ECO:0007669"/>
    <property type="project" value="InterPro"/>
</dbReference>
<dbReference type="PANTHER" id="PTHR45266:SF3">
    <property type="entry name" value="OXALOACETATE DECARBOXYLASE ALPHA CHAIN"/>
    <property type="match status" value="1"/>
</dbReference>
<dbReference type="UniPathway" id="UPA00094"/>
<dbReference type="PANTHER" id="PTHR45266">
    <property type="entry name" value="OXALOACETATE DECARBOXYLASE ALPHA CHAIN"/>
    <property type="match status" value="1"/>
</dbReference>
<dbReference type="InterPro" id="IPR001882">
    <property type="entry name" value="Biotin_BS"/>
</dbReference>
<name>B7AQ33_9FIRM</name>
<dbReference type="PRINTS" id="PR01071">
    <property type="entry name" value="ACOABIOTINCC"/>
</dbReference>
<sequence length="151" mass="16165">MELDNILKLIDHVSKSELSSFSLDEDGTSIKMEAGRISVTASPDNMAVMASDVEIKPAKTEQQHGSNAADTQIQGNVVSSPLVGVFYEASSPDADAFVAVGDKVVKGQTLGIIEAMKLMNEIESEYEGTVLEVLVKDKDTVEYGQPLFVIG</sequence>
<evidence type="ECO:0000313" key="10">
    <source>
        <dbReference type="EMBL" id="EEC57805.1"/>
    </source>
</evidence>
<reference evidence="10 11" key="2">
    <citation type="submission" date="2008-11" db="EMBL/GenBank/DDBJ databases">
        <authorList>
            <person name="Fulton L."/>
            <person name="Clifton S."/>
            <person name="Fulton B."/>
            <person name="Xu J."/>
            <person name="Minx P."/>
            <person name="Pepin K.H."/>
            <person name="Johnson M."/>
            <person name="Bhonagiri V."/>
            <person name="Nash W.E."/>
            <person name="Mardis E.R."/>
            <person name="Wilson R.K."/>
        </authorList>
    </citation>
    <scope>NUCLEOTIDE SEQUENCE [LARGE SCALE GENOMIC DNA]</scope>
    <source>
        <strain evidence="10 11">ATCC 43243</strain>
    </source>
</reference>
<dbReference type="HOGENOM" id="CLU_016733_3_2_9"/>
<comment type="pathway">
    <text evidence="1 8">Lipid metabolism; fatty acid biosynthesis.</text>
</comment>
<evidence type="ECO:0000256" key="4">
    <source>
        <dbReference type="ARBA" id="ARBA00022832"/>
    </source>
</evidence>
<evidence type="ECO:0000256" key="5">
    <source>
        <dbReference type="ARBA" id="ARBA00023098"/>
    </source>
</evidence>
<dbReference type="NCBIfam" id="TIGR00531">
    <property type="entry name" value="BCCP"/>
    <property type="match status" value="1"/>
</dbReference>
<organism evidence="10 11">
    <name type="scientific">[Bacteroides] pectinophilus ATCC 43243</name>
    <dbReference type="NCBI Taxonomy" id="483218"/>
    <lineage>
        <taxon>Bacteria</taxon>
        <taxon>Bacillati</taxon>
        <taxon>Bacillota</taxon>
        <taxon>Clostridia</taxon>
        <taxon>Eubacteriales</taxon>
    </lineage>
</organism>
<keyword evidence="4 8" id="KW-0276">Fatty acid metabolism</keyword>
<dbReference type="AlphaFoldDB" id="B7AQ33"/>
<comment type="function">
    <text evidence="8">This protein is a component of the acetyl coenzyme A carboxylase complex; first, biotin carboxylase catalyzes the carboxylation of the carrier protein and then the transcarboxylase transfers the carboxyl group to form malonyl-CoA.</text>
</comment>
<keyword evidence="6 8" id="KW-0275">Fatty acid biosynthesis</keyword>
<dbReference type="InterPro" id="IPR011053">
    <property type="entry name" value="Single_hybrid_motif"/>
</dbReference>
<comment type="caution">
    <text evidence="10">The sequence shown here is derived from an EMBL/GenBank/DDBJ whole genome shotgun (WGS) entry which is preliminary data.</text>
</comment>
<dbReference type="PROSITE" id="PS50968">
    <property type="entry name" value="BIOTINYL_LIPOYL"/>
    <property type="match status" value="1"/>
</dbReference>
<dbReference type="CDD" id="cd06850">
    <property type="entry name" value="biotinyl_domain"/>
    <property type="match status" value="1"/>
</dbReference>
<dbReference type="InterPro" id="IPR050709">
    <property type="entry name" value="Biotin_Carboxyl_Carrier/Decarb"/>
</dbReference>
<gene>
    <name evidence="10" type="ORF">BACPEC_00789</name>
</gene>
<dbReference type="Gene3D" id="2.40.50.100">
    <property type="match status" value="1"/>
</dbReference>
<evidence type="ECO:0000256" key="6">
    <source>
        <dbReference type="ARBA" id="ARBA00023160"/>
    </source>
</evidence>
<dbReference type="STRING" id="483218.BACPEC_00789"/>
<dbReference type="GO" id="GO:0003989">
    <property type="term" value="F:acetyl-CoA carboxylase activity"/>
    <property type="evidence" value="ECO:0007669"/>
    <property type="project" value="InterPro"/>
</dbReference>
<keyword evidence="11" id="KW-1185">Reference proteome</keyword>
<protein>
    <recommendedName>
        <fullName evidence="2 8">Biotin carboxyl carrier protein of acetyl-CoA carboxylase</fullName>
    </recommendedName>
</protein>